<dbReference type="EMBL" id="JAPIUZ010000002">
    <property type="protein sequence ID" value="MCX2563663.1"/>
    <property type="molecule type" value="Genomic_DNA"/>
</dbReference>
<evidence type="ECO:0000313" key="7">
    <source>
        <dbReference type="EMBL" id="MCX2563663.1"/>
    </source>
</evidence>
<dbReference type="RefSeq" id="WP_173559236.1">
    <property type="nucleotide sequence ID" value="NZ_JAPIUZ010000002.1"/>
</dbReference>
<evidence type="ECO:0000259" key="4">
    <source>
        <dbReference type="Pfam" id="PF25954"/>
    </source>
</evidence>
<dbReference type="Gene3D" id="2.40.30.170">
    <property type="match status" value="1"/>
</dbReference>
<dbReference type="Gene3D" id="2.40.50.100">
    <property type="match status" value="1"/>
</dbReference>
<gene>
    <name evidence="7" type="ORF">OQ497_06795</name>
</gene>
<dbReference type="Pfam" id="PF25954">
    <property type="entry name" value="Beta-barrel_RND_2"/>
    <property type="match status" value="1"/>
</dbReference>
<feature type="signal peptide" evidence="3">
    <location>
        <begin position="1"/>
        <end position="29"/>
    </location>
</feature>
<feature type="domain" description="CusB-like beta-barrel" evidence="4">
    <location>
        <begin position="225"/>
        <end position="300"/>
    </location>
</feature>
<organism evidence="7 8">
    <name type="scientific">Acetobacter thailandicus</name>
    <dbReference type="NCBI Taxonomy" id="1502842"/>
    <lineage>
        <taxon>Bacteria</taxon>
        <taxon>Pseudomonadati</taxon>
        <taxon>Pseudomonadota</taxon>
        <taxon>Alphaproteobacteria</taxon>
        <taxon>Acetobacterales</taxon>
        <taxon>Acetobacteraceae</taxon>
        <taxon>Acetobacter</taxon>
    </lineage>
</organism>
<keyword evidence="3" id="KW-0732">Signal</keyword>
<dbReference type="InterPro" id="IPR058792">
    <property type="entry name" value="Beta-barrel_RND_2"/>
</dbReference>
<dbReference type="InterPro" id="IPR006143">
    <property type="entry name" value="RND_pump_MFP"/>
</dbReference>
<dbReference type="Gene3D" id="1.10.287.470">
    <property type="entry name" value="Helix hairpin bin"/>
    <property type="match status" value="1"/>
</dbReference>
<dbReference type="Pfam" id="PF25973">
    <property type="entry name" value="BSH_CzcB"/>
    <property type="match status" value="1"/>
</dbReference>
<proteinExistence type="inferred from homology"/>
<dbReference type="Pfam" id="PF25975">
    <property type="entry name" value="CzcB_C"/>
    <property type="match status" value="1"/>
</dbReference>
<evidence type="ECO:0000313" key="8">
    <source>
        <dbReference type="Proteomes" id="UP001301152"/>
    </source>
</evidence>
<accession>A0ABT3QED9</accession>
<dbReference type="InterPro" id="IPR051909">
    <property type="entry name" value="MFP_Cation_Efflux"/>
</dbReference>
<sequence>MMSFVFRSVTRALCYTAVSLVLYASSAQAASGFVAGKDGMLSVPEASPLRSQIQVAAVQVGMPRDTLTVPGNIAAEPRRIFPLLPPVTGRILSVSATPGQHVVRGQELVRIMSGDMAQAVTDQEKAEAGLLMARSAMVRAQEVRKAGGAATKDVEAAHAALLDAEAEEERARLRLLSLTDKYGGEGGVLVLRAPASGVIASLSAAPGVNITDMTAPLLVMEDLSEVWVVANIAEVDGNDVQVGQSVVVSLPAREGIAIPAQVSSVEPDFHADTRRLQAMIVLANPDEDLKPNMFASVAIQIKQPVGLMVPQSALLMNNDTVTVFVETAPWVFQRRVITISYDEGENTQVLSGLRIGERIIVRGGVLLNDD</sequence>
<evidence type="ECO:0000256" key="1">
    <source>
        <dbReference type="ARBA" id="ARBA00009477"/>
    </source>
</evidence>
<feature type="domain" description="CzcB-like C-terminal circularly permuted SH3-like" evidence="6">
    <location>
        <begin position="307"/>
        <end position="363"/>
    </location>
</feature>
<dbReference type="Proteomes" id="UP001301152">
    <property type="component" value="Unassembled WGS sequence"/>
</dbReference>
<dbReference type="PANTHER" id="PTHR30097">
    <property type="entry name" value="CATION EFFLUX SYSTEM PROTEIN CUSB"/>
    <property type="match status" value="1"/>
</dbReference>
<feature type="domain" description="CzcB-like barrel-sandwich hybrid" evidence="5">
    <location>
        <begin position="83"/>
        <end position="214"/>
    </location>
</feature>
<name>A0ABT3QED9_9PROT</name>
<dbReference type="SUPFAM" id="SSF111369">
    <property type="entry name" value="HlyD-like secretion proteins"/>
    <property type="match status" value="1"/>
</dbReference>
<dbReference type="NCBIfam" id="TIGR01730">
    <property type="entry name" value="RND_mfp"/>
    <property type="match status" value="1"/>
</dbReference>
<feature type="chain" id="PRO_5047530211" evidence="3">
    <location>
        <begin position="30"/>
        <end position="370"/>
    </location>
</feature>
<dbReference type="Gene3D" id="2.40.420.20">
    <property type="match status" value="1"/>
</dbReference>
<reference evidence="7 8" key="1">
    <citation type="submission" date="2022-11" db="EMBL/GenBank/DDBJ databases">
        <title>Genome sequencing of Acetobacter type strain.</title>
        <authorList>
            <person name="Heo J."/>
            <person name="Lee D."/>
            <person name="Han B.-H."/>
            <person name="Hong S.-B."/>
            <person name="Kwon S.-W."/>
        </authorList>
    </citation>
    <scope>NUCLEOTIDE SEQUENCE [LARGE SCALE GENOMIC DNA]</scope>
    <source>
        <strain evidence="7 8">KACC 21253</strain>
    </source>
</reference>
<keyword evidence="8" id="KW-1185">Reference proteome</keyword>
<dbReference type="InterPro" id="IPR058647">
    <property type="entry name" value="BSH_CzcB-like"/>
</dbReference>
<keyword evidence="2" id="KW-0813">Transport</keyword>
<comment type="similarity">
    <text evidence="1">Belongs to the membrane fusion protein (MFP) (TC 8.A.1) family.</text>
</comment>
<evidence type="ECO:0000259" key="6">
    <source>
        <dbReference type="Pfam" id="PF25975"/>
    </source>
</evidence>
<evidence type="ECO:0000256" key="2">
    <source>
        <dbReference type="ARBA" id="ARBA00022448"/>
    </source>
</evidence>
<dbReference type="InterPro" id="IPR058649">
    <property type="entry name" value="CzcB_C"/>
</dbReference>
<comment type="caution">
    <text evidence="7">The sequence shown here is derived from an EMBL/GenBank/DDBJ whole genome shotgun (WGS) entry which is preliminary data.</text>
</comment>
<evidence type="ECO:0000259" key="5">
    <source>
        <dbReference type="Pfam" id="PF25973"/>
    </source>
</evidence>
<protein>
    <submittedName>
        <fullName evidence="7">Efflux RND transporter periplasmic adaptor subunit</fullName>
    </submittedName>
</protein>
<evidence type="ECO:0000256" key="3">
    <source>
        <dbReference type="SAM" id="SignalP"/>
    </source>
</evidence>